<feature type="compositionally biased region" description="Basic and acidic residues" evidence="2">
    <location>
        <begin position="711"/>
        <end position="733"/>
    </location>
</feature>
<evidence type="ECO:0000256" key="1">
    <source>
        <dbReference type="ARBA" id="ARBA00010883"/>
    </source>
</evidence>
<name>A0A507QN50_MONPU</name>
<dbReference type="Pfam" id="PF00787">
    <property type="entry name" value="PX"/>
    <property type="match status" value="1"/>
</dbReference>
<feature type="region of interest" description="Disordered" evidence="2">
    <location>
        <begin position="361"/>
        <end position="389"/>
    </location>
</feature>
<evidence type="ECO:0000259" key="4">
    <source>
        <dbReference type="PROSITE" id="PS51207"/>
    </source>
</evidence>
<keyword evidence="3" id="KW-0472">Membrane</keyword>
<evidence type="ECO:0000256" key="3">
    <source>
        <dbReference type="SAM" id="Phobius"/>
    </source>
</evidence>
<dbReference type="SUPFAM" id="SSF64268">
    <property type="entry name" value="PX domain"/>
    <property type="match status" value="1"/>
</dbReference>
<keyword evidence="6" id="KW-1185">Reference proteome</keyword>
<dbReference type="InterPro" id="IPR001683">
    <property type="entry name" value="PX_dom"/>
</dbReference>
<protein>
    <recommendedName>
        <fullName evidence="4">PXA domain-containing protein</fullName>
    </recommendedName>
</protein>
<dbReference type="CDD" id="cd06093">
    <property type="entry name" value="PX_domain"/>
    <property type="match status" value="1"/>
</dbReference>
<dbReference type="InterPro" id="IPR013937">
    <property type="entry name" value="Sorting_nexin_C"/>
</dbReference>
<evidence type="ECO:0000256" key="2">
    <source>
        <dbReference type="SAM" id="MobiDB-lite"/>
    </source>
</evidence>
<accession>A0A507QN50</accession>
<proteinExistence type="inferred from homology"/>
<sequence length="1007" mass="110524">MGTMDGSGAAIFESKKKPVCEDSGKWINNHHNKNHTSNTAQSLLDLILNFLSTSSNEVLFLTLLFSTAATFIIFGRVGLLLIGLTLGVILHASWQEAQNTTERKRNMALLRPRRFIDWPERNHTENGSFPIRKTTGILKIDLDYSTFQPATAAALKSLTDAIIDNYVRVWYGQILPSEPTFPLSCQKTLTHFITSVSSHLSRKRTADAFLQFLTNSSSILIIFLHEFSEAFECFGNSTSPEYTIKRYLELFPDSNLANVLEFEQQRKKLDVAANDILSNFLDPNVSGCYILKDFLREIFSGAVLETTISSLSRPESINSWIIYILRDGESEIMNAIDAGVEGARNQSAAISNTANGTSNLTSLLGKDNGFDKQSSSKPESPDHKDKTADVATIETRRLSDMIPAQDALRQDSTQGLRDSRRISVLSSNSIPVATQPLSETEAVGCSISMLRNNNENRITKQTTTRSNFVSDKRPEPVDARLSQIRSAPAEESQLRSLVSHGTSPLTLFGASVSVDDGSEPGEKGIIRSKPSWDYLLQIEPMSSNRSGWMVFRKYADFESLHETLAIISRLNRIHGFSDRYPILPPWKGQAKHALARSLERYLQDALQYELFAESGKMKRFLEKDESLAVGSTGASTKSGFLFPSQNAFENVGKSVLDVLTSAPKGVAGGSKAVLDGVSGVFGSVAGTGKKPFSQSAGSNSQSSRNSPAPSEKSHAGLKDLQHHKTVVLDRDTKNLSSSSPITDGFQDSCFNSHFDNTSSDTGTPREEQPNRSSDRGRTLEMLDEEAVRDIGSNATLEEPDPFQAPGESETQEDIPSHSPSFGTKAEVLCAPTGAGDAEQTLNSPITREETQIAVELIFAVINELYSSSSAWNIRRTILNAAKSYILRPGSPHLETIRVLLQNSMIDTHTSDEALGGYLVKLCETVFPTQADCDLPPSARTDAEKKRLRETARKIFVQKGLPQAVISVMGATASREALERIFDCLQVEPIARGLVFSLLLQALKVVTL</sequence>
<dbReference type="Gene3D" id="3.30.1520.10">
    <property type="entry name" value="Phox-like domain"/>
    <property type="match status" value="1"/>
</dbReference>
<dbReference type="PANTHER" id="PTHR22775">
    <property type="entry name" value="SORTING NEXIN"/>
    <property type="match status" value="1"/>
</dbReference>
<keyword evidence="3" id="KW-1133">Transmembrane helix</keyword>
<evidence type="ECO:0000313" key="5">
    <source>
        <dbReference type="EMBL" id="TQB69938.1"/>
    </source>
</evidence>
<feature type="domain" description="PXA" evidence="4">
    <location>
        <begin position="148"/>
        <end position="329"/>
    </location>
</feature>
<dbReference type="PANTHER" id="PTHR22775:SF47">
    <property type="entry name" value="MEIOTICALLY UP-REGULATED GENE 122 PROTEIN"/>
    <property type="match status" value="1"/>
</dbReference>
<evidence type="ECO:0000313" key="6">
    <source>
        <dbReference type="Proteomes" id="UP000319663"/>
    </source>
</evidence>
<reference evidence="5 6" key="1">
    <citation type="submission" date="2019-06" db="EMBL/GenBank/DDBJ databases">
        <title>Wine fermentation using esterase from Monascus purpureus.</title>
        <authorList>
            <person name="Geng C."/>
            <person name="Zhang Y."/>
        </authorList>
    </citation>
    <scope>NUCLEOTIDE SEQUENCE [LARGE SCALE GENOMIC DNA]</scope>
    <source>
        <strain evidence="5">HQ1</strain>
    </source>
</reference>
<dbReference type="SMART" id="SM00313">
    <property type="entry name" value="PXA"/>
    <property type="match status" value="1"/>
</dbReference>
<feature type="compositionally biased region" description="Polar residues" evidence="2">
    <location>
        <begin position="748"/>
        <end position="762"/>
    </location>
</feature>
<keyword evidence="3" id="KW-0812">Transmembrane</keyword>
<dbReference type="OrthoDB" id="41200at2759"/>
<dbReference type="STRING" id="5098.A0A507QN50"/>
<dbReference type="AlphaFoldDB" id="A0A507QN50"/>
<dbReference type="Pfam" id="PF08628">
    <property type="entry name" value="Nexin_C"/>
    <property type="match status" value="1"/>
</dbReference>
<dbReference type="Pfam" id="PF02194">
    <property type="entry name" value="PXA"/>
    <property type="match status" value="1"/>
</dbReference>
<feature type="compositionally biased region" description="Low complexity" evidence="2">
    <location>
        <begin position="693"/>
        <end position="710"/>
    </location>
</feature>
<comment type="similarity">
    <text evidence="1">Belongs to the sorting nexin family.</text>
</comment>
<dbReference type="PROSITE" id="PS51207">
    <property type="entry name" value="PXA"/>
    <property type="match status" value="1"/>
</dbReference>
<dbReference type="InterPro" id="IPR036871">
    <property type="entry name" value="PX_dom_sf"/>
</dbReference>
<dbReference type="EMBL" id="VIFY01000129">
    <property type="protein sequence ID" value="TQB69938.1"/>
    <property type="molecule type" value="Genomic_DNA"/>
</dbReference>
<feature type="compositionally biased region" description="Basic and acidic residues" evidence="2">
    <location>
        <begin position="379"/>
        <end position="389"/>
    </location>
</feature>
<dbReference type="InterPro" id="IPR003114">
    <property type="entry name" value="Phox_assoc"/>
</dbReference>
<gene>
    <name evidence="5" type="ORF">MPDQ_001128</name>
</gene>
<dbReference type="Proteomes" id="UP000319663">
    <property type="component" value="Unassembled WGS sequence"/>
</dbReference>
<feature type="compositionally biased region" description="Basic and acidic residues" evidence="2">
    <location>
        <begin position="763"/>
        <end position="788"/>
    </location>
</feature>
<feature type="transmembrane region" description="Helical" evidence="3">
    <location>
        <begin position="58"/>
        <end position="90"/>
    </location>
</feature>
<dbReference type="GO" id="GO:0035091">
    <property type="term" value="F:phosphatidylinositol binding"/>
    <property type="evidence" value="ECO:0007669"/>
    <property type="project" value="InterPro"/>
</dbReference>
<feature type="region of interest" description="Disordered" evidence="2">
    <location>
        <begin position="688"/>
        <end position="823"/>
    </location>
</feature>
<comment type="caution">
    <text evidence="5">The sequence shown here is derived from an EMBL/GenBank/DDBJ whole genome shotgun (WGS) entry which is preliminary data.</text>
</comment>
<organism evidence="5 6">
    <name type="scientific">Monascus purpureus</name>
    <name type="common">Red mold</name>
    <name type="synonym">Monascus anka</name>
    <dbReference type="NCBI Taxonomy" id="5098"/>
    <lineage>
        <taxon>Eukaryota</taxon>
        <taxon>Fungi</taxon>
        <taxon>Dikarya</taxon>
        <taxon>Ascomycota</taxon>
        <taxon>Pezizomycotina</taxon>
        <taxon>Eurotiomycetes</taxon>
        <taxon>Eurotiomycetidae</taxon>
        <taxon>Eurotiales</taxon>
        <taxon>Aspergillaceae</taxon>
        <taxon>Monascus</taxon>
    </lineage>
</organism>